<reference evidence="3" key="1">
    <citation type="submission" date="2021-03" db="EMBL/GenBank/DDBJ databases">
        <authorList>
            <person name="Li Z."/>
            <person name="Yang C."/>
        </authorList>
    </citation>
    <scope>NUCLEOTIDE SEQUENCE</scope>
    <source>
        <strain evidence="3">Dzin_1.0</strain>
        <tissue evidence="3">Leaf</tissue>
    </source>
</reference>
<dbReference type="OrthoDB" id="445556at2759"/>
<keyword evidence="4" id="KW-1185">Reference proteome</keyword>
<dbReference type="EMBL" id="JAGGNH010000009">
    <property type="protein sequence ID" value="KAJ0964193.1"/>
    <property type="molecule type" value="Genomic_DNA"/>
</dbReference>
<accession>A0A9D5C137</accession>
<dbReference type="SMART" id="SM00271">
    <property type="entry name" value="DnaJ"/>
    <property type="match status" value="1"/>
</dbReference>
<feature type="compositionally biased region" description="Basic and acidic residues" evidence="1">
    <location>
        <begin position="107"/>
        <end position="123"/>
    </location>
</feature>
<gene>
    <name evidence="3" type="ORF">J5N97_029315</name>
</gene>
<dbReference type="InterPro" id="IPR036869">
    <property type="entry name" value="J_dom_sf"/>
</dbReference>
<evidence type="ECO:0000313" key="3">
    <source>
        <dbReference type="EMBL" id="KAJ0964193.1"/>
    </source>
</evidence>
<feature type="region of interest" description="Disordered" evidence="1">
    <location>
        <begin position="107"/>
        <end position="142"/>
    </location>
</feature>
<dbReference type="PROSITE" id="PS00636">
    <property type="entry name" value="DNAJ_1"/>
    <property type="match status" value="1"/>
</dbReference>
<organism evidence="3 4">
    <name type="scientific">Dioscorea zingiberensis</name>
    <dbReference type="NCBI Taxonomy" id="325984"/>
    <lineage>
        <taxon>Eukaryota</taxon>
        <taxon>Viridiplantae</taxon>
        <taxon>Streptophyta</taxon>
        <taxon>Embryophyta</taxon>
        <taxon>Tracheophyta</taxon>
        <taxon>Spermatophyta</taxon>
        <taxon>Magnoliopsida</taxon>
        <taxon>Liliopsida</taxon>
        <taxon>Dioscoreales</taxon>
        <taxon>Dioscoreaceae</taxon>
        <taxon>Dioscorea</taxon>
    </lineage>
</organism>
<dbReference type="GO" id="GO:0005783">
    <property type="term" value="C:endoplasmic reticulum"/>
    <property type="evidence" value="ECO:0007669"/>
    <property type="project" value="UniProtKB-ARBA"/>
</dbReference>
<dbReference type="InterPro" id="IPR001623">
    <property type="entry name" value="DnaJ_domain"/>
</dbReference>
<evidence type="ECO:0000313" key="4">
    <source>
        <dbReference type="Proteomes" id="UP001085076"/>
    </source>
</evidence>
<proteinExistence type="predicted"/>
<dbReference type="InterPro" id="IPR018253">
    <property type="entry name" value="DnaJ_domain_CS"/>
</dbReference>
<dbReference type="PRINTS" id="PR00625">
    <property type="entry name" value="JDOMAIN"/>
</dbReference>
<comment type="caution">
    <text evidence="3">The sequence shown here is derived from an EMBL/GenBank/DDBJ whole genome shotgun (WGS) entry which is preliminary data.</text>
</comment>
<reference evidence="3" key="2">
    <citation type="journal article" date="2022" name="Hortic Res">
        <title>The genome of Dioscorea zingiberensis sheds light on the biosynthesis, origin and evolution of the medicinally important diosgenin saponins.</title>
        <authorList>
            <person name="Li Y."/>
            <person name="Tan C."/>
            <person name="Li Z."/>
            <person name="Guo J."/>
            <person name="Li S."/>
            <person name="Chen X."/>
            <person name="Wang C."/>
            <person name="Dai X."/>
            <person name="Yang H."/>
            <person name="Song W."/>
            <person name="Hou L."/>
            <person name="Xu J."/>
            <person name="Tong Z."/>
            <person name="Xu A."/>
            <person name="Yuan X."/>
            <person name="Wang W."/>
            <person name="Yang Q."/>
            <person name="Chen L."/>
            <person name="Sun Z."/>
            <person name="Wang K."/>
            <person name="Pan B."/>
            <person name="Chen J."/>
            <person name="Bao Y."/>
            <person name="Liu F."/>
            <person name="Qi X."/>
            <person name="Gang D.R."/>
            <person name="Wen J."/>
            <person name="Li J."/>
        </authorList>
    </citation>
    <scope>NUCLEOTIDE SEQUENCE</scope>
    <source>
        <strain evidence="3">Dzin_1.0</strain>
    </source>
</reference>
<dbReference type="CDD" id="cd06257">
    <property type="entry name" value="DnaJ"/>
    <property type="match status" value="1"/>
</dbReference>
<dbReference type="PANTHER" id="PTHR44240:SF10">
    <property type="entry name" value="J DOMAIN-CONTAINING PROTEIN"/>
    <property type="match status" value="1"/>
</dbReference>
<dbReference type="SUPFAM" id="SSF46565">
    <property type="entry name" value="Chaperone J-domain"/>
    <property type="match status" value="1"/>
</dbReference>
<feature type="domain" description="J" evidence="2">
    <location>
        <begin position="55"/>
        <end position="118"/>
    </location>
</feature>
<dbReference type="InterPro" id="IPR052276">
    <property type="entry name" value="Diphthamide-biosynth_chaperone"/>
</dbReference>
<dbReference type="PROSITE" id="PS50076">
    <property type="entry name" value="DNAJ_2"/>
    <property type="match status" value="1"/>
</dbReference>
<dbReference type="Pfam" id="PF00226">
    <property type="entry name" value="DnaJ"/>
    <property type="match status" value="1"/>
</dbReference>
<evidence type="ECO:0000256" key="1">
    <source>
        <dbReference type="SAM" id="MobiDB-lite"/>
    </source>
</evidence>
<evidence type="ECO:0000259" key="2">
    <source>
        <dbReference type="PROSITE" id="PS50076"/>
    </source>
</evidence>
<protein>
    <recommendedName>
        <fullName evidence="2">J domain-containing protein</fullName>
    </recommendedName>
</protein>
<dbReference type="AlphaFoldDB" id="A0A9D5C137"/>
<dbReference type="Proteomes" id="UP001085076">
    <property type="component" value="Miscellaneous, Linkage group lg09"/>
</dbReference>
<name>A0A9D5C137_9LILI</name>
<sequence>MIAELSLSSSQFLASGIADFRRGNLSISSPRRITAGYTSAAERPPPIRSTAASPTLYNVLGIAAAATGAEIKAAYRRLARTYHPDVSQAASGDEFMKIHAAYSTLSDPEKRADYDRRTPEIAWRHPPPPPSPSRRSDFSSLHGLNRRTWETDQCW</sequence>
<dbReference type="PANTHER" id="PTHR44240">
    <property type="entry name" value="DNAJ DOMAIN (PROKARYOTIC HEAT SHOCK PROTEIN)-RELATED"/>
    <property type="match status" value="1"/>
</dbReference>
<dbReference type="Gene3D" id="1.10.287.110">
    <property type="entry name" value="DnaJ domain"/>
    <property type="match status" value="1"/>
</dbReference>